<keyword evidence="2 6" id="KW-0378">Hydrolase</keyword>
<comment type="similarity">
    <text evidence="1 6">Belongs to the glycosyl hydrolase 43 family.</text>
</comment>
<dbReference type="SUPFAM" id="SSF75005">
    <property type="entry name" value="Arabinanase/levansucrase/invertase"/>
    <property type="match status" value="1"/>
</dbReference>
<evidence type="ECO:0000256" key="5">
    <source>
        <dbReference type="PIRSR" id="PIRSR606710-2"/>
    </source>
</evidence>
<name>A0A6I2KS91_9BURK</name>
<dbReference type="GO" id="GO:0004553">
    <property type="term" value="F:hydrolase activity, hydrolyzing O-glycosyl compounds"/>
    <property type="evidence" value="ECO:0007669"/>
    <property type="project" value="InterPro"/>
</dbReference>
<feature type="active site" description="Proton donor" evidence="4">
    <location>
        <position position="206"/>
    </location>
</feature>
<dbReference type="Pfam" id="PF17851">
    <property type="entry name" value="GH43_C2"/>
    <property type="match status" value="1"/>
</dbReference>
<dbReference type="SUPFAM" id="SSF49899">
    <property type="entry name" value="Concanavalin A-like lectins/glucanases"/>
    <property type="match status" value="1"/>
</dbReference>
<accession>A0A6I2KS91</accession>
<dbReference type="InterPro" id="IPR023296">
    <property type="entry name" value="Glyco_hydro_beta-prop_sf"/>
</dbReference>
<evidence type="ECO:0000256" key="2">
    <source>
        <dbReference type="ARBA" id="ARBA00022801"/>
    </source>
</evidence>
<dbReference type="InterPro" id="IPR051795">
    <property type="entry name" value="Glycosyl_Hydrlase_43"/>
</dbReference>
<keyword evidence="3 6" id="KW-0326">Glycosidase</keyword>
<evidence type="ECO:0000256" key="3">
    <source>
        <dbReference type="ARBA" id="ARBA00023295"/>
    </source>
</evidence>
<protein>
    <submittedName>
        <fullName evidence="9">Family 43 glycosylhydrolase</fullName>
    </submittedName>
</protein>
<dbReference type="PANTHER" id="PTHR42812:SF12">
    <property type="entry name" value="BETA-XYLOSIDASE-RELATED"/>
    <property type="match status" value="1"/>
</dbReference>
<evidence type="ECO:0000256" key="4">
    <source>
        <dbReference type="PIRSR" id="PIRSR606710-1"/>
    </source>
</evidence>
<feature type="site" description="Important for catalytic activity, responsible for pKa modulation of the active site Glu and correct orientation of both the proton donor and substrate" evidence="5">
    <location>
        <position position="158"/>
    </location>
</feature>
<comment type="caution">
    <text evidence="9">The sequence shown here is derived from an EMBL/GenBank/DDBJ whole genome shotgun (WGS) entry which is preliminary data.</text>
</comment>
<dbReference type="Pfam" id="PF04616">
    <property type="entry name" value="Glyco_hydro_43"/>
    <property type="match status" value="1"/>
</dbReference>
<dbReference type="Gene3D" id="2.60.120.200">
    <property type="match status" value="1"/>
</dbReference>
<reference evidence="9 10" key="1">
    <citation type="submission" date="2019-11" db="EMBL/GenBank/DDBJ databases">
        <title>Novel species isolated from a subtropical stream in China.</title>
        <authorList>
            <person name="Lu H."/>
        </authorList>
    </citation>
    <scope>NUCLEOTIDE SEQUENCE [LARGE SCALE GENOMIC DNA]</scope>
    <source>
        <strain evidence="9 10">FT80W</strain>
    </source>
</reference>
<feature type="signal peptide" evidence="7">
    <location>
        <begin position="1"/>
        <end position="29"/>
    </location>
</feature>
<evidence type="ECO:0000313" key="9">
    <source>
        <dbReference type="EMBL" id="MRW88498.1"/>
    </source>
</evidence>
<feature type="domain" description="Beta-xylosidase C-terminal Concanavalin A-like" evidence="8">
    <location>
        <begin position="323"/>
        <end position="517"/>
    </location>
</feature>
<evidence type="ECO:0000313" key="10">
    <source>
        <dbReference type="Proteomes" id="UP000433309"/>
    </source>
</evidence>
<dbReference type="InterPro" id="IPR006710">
    <property type="entry name" value="Glyco_hydro_43"/>
</dbReference>
<feature type="active site" description="Proton acceptor" evidence="4">
    <location>
        <position position="50"/>
    </location>
</feature>
<dbReference type="AlphaFoldDB" id="A0A6I2KS91"/>
<dbReference type="CDD" id="cd09001">
    <property type="entry name" value="GH43_FsAxh1-like"/>
    <property type="match status" value="1"/>
</dbReference>
<dbReference type="PANTHER" id="PTHR42812">
    <property type="entry name" value="BETA-XYLOSIDASE"/>
    <property type="match status" value="1"/>
</dbReference>
<proteinExistence type="inferred from homology"/>
<evidence type="ECO:0000256" key="6">
    <source>
        <dbReference type="RuleBase" id="RU361187"/>
    </source>
</evidence>
<keyword evidence="7" id="KW-0732">Signal</keyword>
<dbReference type="GO" id="GO:0005975">
    <property type="term" value="P:carbohydrate metabolic process"/>
    <property type="evidence" value="ECO:0007669"/>
    <property type="project" value="InterPro"/>
</dbReference>
<gene>
    <name evidence="9" type="ORF">GJ699_00700</name>
</gene>
<feature type="chain" id="PRO_5026098622" evidence="7">
    <location>
        <begin position="30"/>
        <end position="521"/>
    </location>
</feature>
<evidence type="ECO:0000256" key="7">
    <source>
        <dbReference type="SAM" id="SignalP"/>
    </source>
</evidence>
<dbReference type="InterPro" id="IPR013320">
    <property type="entry name" value="ConA-like_dom_sf"/>
</dbReference>
<keyword evidence="10" id="KW-1185">Reference proteome</keyword>
<dbReference type="EMBL" id="WKJK01000001">
    <property type="protein sequence ID" value="MRW88498.1"/>
    <property type="molecule type" value="Genomic_DNA"/>
</dbReference>
<dbReference type="RefSeq" id="WP_154372130.1">
    <property type="nucleotide sequence ID" value="NZ_WKJK01000001.1"/>
</dbReference>
<organism evidence="9 10">
    <name type="scientific">Duganella guangzhouensis</name>
    <dbReference type="NCBI Taxonomy" id="2666084"/>
    <lineage>
        <taxon>Bacteria</taxon>
        <taxon>Pseudomonadati</taxon>
        <taxon>Pseudomonadota</taxon>
        <taxon>Betaproteobacteria</taxon>
        <taxon>Burkholderiales</taxon>
        <taxon>Oxalobacteraceae</taxon>
        <taxon>Telluria group</taxon>
        <taxon>Duganella</taxon>
    </lineage>
</organism>
<dbReference type="Gene3D" id="2.115.10.20">
    <property type="entry name" value="Glycosyl hydrolase domain, family 43"/>
    <property type="match status" value="1"/>
</dbReference>
<evidence type="ECO:0000256" key="1">
    <source>
        <dbReference type="ARBA" id="ARBA00009865"/>
    </source>
</evidence>
<dbReference type="Proteomes" id="UP000433309">
    <property type="component" value="Unassembled WGS sequence"/>
</dbReference>
<evidence type="ECO:0000259" key="8">
    <source>
        <dbReference type="Pfam" id="PF17851"/>
    </source>
</evidence>
<sequence>MPRRLQRCAAVLMAGVSLLGMAAPNAAGAAGDSQRPTTFYNPPLHADFPDPDIIRVGDHFYFATTTFANSPGLTILQSTDLLHWEYVTHVVPRLDGNVQFDLENGGAYRGGIFAPSLRYHAGTFYVAVTPVGQNTRIYSSQRIEGPWAMRVLDREAFDPALFFDSDGSGYIATSGGWDGTITLLTLNGDYSKVTDARKIHYHKGAEGSKLIKRGGYYYLFNAVPSKLALVVSRARSLSGPWETRAQIDDTSGGHQGAIVDLPDGGWYGFVMIDAGAIGRMTNLSPIFWQNDWPVWGTPDAPGRVPATATVPIAGKPAVRPATSDTFDGPQLGLQWQWNHNPDSSRWSLTERPGYLRLRPTVANDFWHARNTLTQKGYGPHSRGEVVLDVSQLRAGDVCGFGTLGKFNAHIAVTRSASGALQLGMNVIEDTLQGQKTEVRAAALPYAQQRIHLRTEMDFTSERGELSYSADGNAWRSLGGPFKLAYDWQSGTFQGPQYAVFCYNPQRSDGYIDIDQFNLRMD</sequence>
<dbReference type="InterPro" id="IPR041542">
    <property type="entry name" value="GH43_C2"/>
</dbReference>